<evidence type="ECO:0000313" key="2">
    <source>
        <dbReference type="EMBL" id="GJS77327.1"/>
    </source>
</evidence>
<gene>
    <name evidence="2" type="ORF">Tco_0727208</name>
</gene>
<dbReference type="EMBL" id="BQNB010010439">
    <property type="protein sequence ID" value="GJS77327.1"/>
    <property type="molecule type" value="Genomic_DNA"/>
</dbReference>
<name>A0ABQ4YIL8_9ASTR</name>
<sequence length="477" mass="53750">MEAKCQTLDKGLDGWSKLPYRAQYQSKHHHLEVFPEDEEIIKHIEIRNHFIRDSNKKKLIQMIKIYTDQNVTDLLTKAFDISRFQYLIARWLKWNVTAARDEIEVKTDNSRVNAVGHYLVLLGDKTSIENAGFAEIVDFMNVNPIRYAKMIHAKVEGKTIVISESSMRRDLQFDNEDDETVTKETEDRIERVATTASSLEVEQDNGNINKTQSMATLTKPSPQGTSSGSGPSPMTHLSQELTHMEAGRTRLKLKGFDGALTKLSDFGLLIGEQQRHLKQRRISKLRRGVKNLERKRKSKTLGMNLFKIGTSTRRSLGEEDASKQVRAVIRAAWMTCSTGDAVFNYAGTEVYTASAPVTTAGVSVSTAEPITTASVNINTAEPITPPTTITTIFEDEDLTIAQTLVKMRSEKSKVRGVVMQEPSETATRPTVPPQQHDPKDKRKEERLAREREEDANIAEWDNAQAMIDADYELAARI</sequence>
<protein>
    <submittedName>
        <fullName evidence="2">Uncharacterized protein</fullName>
    </submittedName>
</protein>
<reference evidence="2" key="2">
    <citation type="submission" date="2022-01" db="EMBL/GenBank/DDBJ databases">
        <authorList>
            <person name="Yamashiro T."/>
            <person name="Shiraishi A."/>
            <person name="Satake H."/>
            <person name="Nakayama K."/>
        </authorList>
    </citation>
    <scope>NUCLEOTIDE SEQUENCE</scope>
</reference>
<feature type="compositionally biased region" description="Low complexity" evidence="1">
    <location>
        <begin position="220"/>
        <end position="233"/>
    </location>
</feature>
<evidence type="ECO:0000313" key="3">
    <source>
        <dbReference type="Proteomes" id="UP001151760"/>
    </source>
</evidence>
<keyword evidence="3" id="KW-1185">Reference proteome</keyword>
<comment type="caution">
    <text evidence="2">The sequence shown here is derived from an EMBL/GenBank/DDBJ whole genome shotgun (WGS) entry which is preliminary data.</text>
</comment>
<organism evidence="2 3">
    <name type="scientific">Tanacetum coccineum</name>
    <dbReference type="NCBI Taxonomy" id="301880"/>
    <lineage>
        <taxon>Eukaryota</taxon>
        <taxon>Viridiplantae</taxon>
        <taxon>Streptophyta</taxon>
        <taxon>Embryophyta</taxon>
        <taxon>Tracheophyta</taxon>
        <taxon>Spermatophyta</taxon>
        <taxon>Magnoliopsida</taxon>
        <taxon>eudicotyledons</taxon>
        <taxon>Gunneridae</taxon>
        <taxon>Pentapetalae</taxon>
        <taxon>asterids</taxon>
        <taxon>campanulids</taxon>
        <taxon>Asterales</taxon>
        <taxon>Asteraceae</taxon>
        <taxon>Asteroideae</taxon>
        <taxon>Anthemideae</taxon>
        <taxon>Anthemidinae</taxon>
        <taxon>Tanacetum</taxon>
    </lineage>
</organism>
<dbReference type="Proteomes" id="UP001151760">
    <property type="component" value="Unassembled WGS sequence"/>
</dbReference>
<feature type="region of interest" description="Disordered" evidence="1">
    <location>
        <begin position="192"/>
        <end position="236"/>
    </location>
</feature>
<feature type="compositionally biased region" description="Polar residues" evidence="1">
    <location>
        <begin position="194"/>
        <end position="219"/>
    </location>
</feature>
<feature type="compositionally biased region" description="Basic and acidic residues" evidence="1">
    <location>
        <begin position="436"/>
        <end position="454"/>
    </location>
</feature>
<proteinExistence type="predicted"/>
<accession>A0ABQ4YIL8</accession>
<feature type="region of interest" description="Disordered" evidence="1">
    <location>
        <begin position="411"/>
        <end position="457"/>
    </location>
</feature>
<reference evidence="2" key="1">
    <citation type="journal article" date="2022" name="Int. J. Mol. Sci.">
        <title>Draft Genome of Tanacetum Coccineum: Genomic Comparison of Closely Related Tanacetum-Family Plants.</title>
        <authorList>
            <person name="Yamashiro T."/>
            <person name="Shiraishi A."/>
            <person name="Nakayama K."/>
            <person name="Satake H."/>
        </authorList>
    </citation>
    <scope>NUCLEOTIDE SEQUENCE</scope>
</reference>
<evidence type="ECO:0000256" key="1">
    <source>
        <dbReference type="SAM" id="MobiDB-lite"/>
    </source>
</evidence>